<dbReference type="AlphaFoldDB" id="A0A1M5A428"/>
<dbReference type="SUPFAM" id="SSF55486">
    <property type="entry name" value="Metalloproteases ('zincins'), catalytic domain"/>
    <property type="match status" value="1"/>
</dbReference>
<feature type="chain" id="PRO_5009908694" description="Peptidase M1 membrane alanine aminopeptidase domain-containing protein" evidence="1">
    <location>
        <begin position="22"/>
        <end position="604"/>
    </location>
</feature>
<sequence>MNLNALLLLPIFLTLTSHCFAQHKTENKSLEQRIAQIDSAFQKDNIENFNHIVPLQSLQEFYASVATKEFRRVAGKSKIIRINKDSAFVLLSGLVLYGNSGDETNYSGNYTGIYKFELVASDWKLKTPINVDRSNQIKKHGLKVDILPGKGIKVSDTLTLDVHDFLGFATKLNHRARLTALSLNGSKIDFTFGGGLLWVNAKRKNNQKLIIDYTIEVEKDEKDANSGYFGDTFGHLRNQYFWHPFFSFSSPNDRADFSLHCSIPKAYYLSTGLPQKESVAGDSRIIVAKSELPTFGLSFYYDKEWEVNTFKKDQIDFVLYATKDFLPAKEVLYSEFAKNYDTLQKHFGKPLSNYFGIVQDRSNGNGWLNRSNNIVVAGEKGSTLIFDKPNPRATFGHEIAHGWTSPTGAATNFLMEGWATYAESLLLASVYGDTIISRFFASQKRNYIKGEFDGNSSLWDDYSNSGVSYSKGSWLFYMLEHQLGKKKLSTVMKNFIKSGDQSIRSFIHEISRVADKNMEPFLLSWLKSREIPSLNIQQSPNQLNIRQEGALFIFPIEIRLKLKDGTSLNKVLNMDSKEQTLKVTEGEIDSYIADPDHKLLFIVK</sequence>
<dbReference type="InterPro" id="IPR027268">
    <property type="entry name" value="Peptidase_M4/M1_CTD_sf"/>
</dbReference>
<evidence type="ECO:0000256" key="1">
    <source>
        <dbReference type="SAM" id="SignalP"/>
    </source>
</evidence>
<feature type="signal peptide" evidence="1">
    <location>
        <begin position="1"/>
        <end position="21"/>
    </location>
</feature>
<evidence type="ECO:0000313" key="3">
    <source>
        <dbReference type="Proteomes" id="UP000184287"/>
    </source>
</evidence>
<keyword evidence="1" id="KW-0732">Signal</keyword>
<protein>
    <recommendedName>
        <fullName evidence="4">Peptidase M1 membrane alanine aminopeptidase domain-containing protein</fullName>
    </recommendedName>
</protein>
<dbReference type="Proteomes" id="UP000184287">
    <property type="component" value="Unassembled WGS sequence"/>
</dbReference>
<gene>
    <name evidence="2" type="ORF">SAMN04488522_102567</name>
</gene>
<name>A0A1M5A428_9SPHI</name>
<accession>A0A1M5A428</accession>
<evidence type="ECO:0008006" key="4">
    <source>
        <dbReference type="Google" id="ProtNLM"/>
    </source>
</evidence>
<dbReference type="EMBL" id="FQUQ01000002">
    <property type="protein sequence ID" value="SHF24686.1"/>
    <property type="molecule type" value="Genomic_DNA"/>
</dbReference>
<evidence type="ECO:0000313" key="2">
    <source>
        <dbReference type="EMBL" id="SHF24686.1"/>
    </source>
</evidence>
<organism evidence="2 3">
    <name type="scientific">Pedobacter caeni</name>
    <dbReference type="NCBI Taxonomy" id="288992"/>
    <lineage>
        <taxon>Bacteria</taxon>
        <taxon>Pseudomonadati</taxon>
        <taxon>Bacteroidota</taxon>
        <taxon>Sphingobacteriia</taxon>
        <taxon>Sphingobacteriales</taxon>
        <taxon>Sphingobacteriaceae</taxon>
        <taxon>Pedobacter</taxon>
    </lineage>
</organism>
<dbReference type="Gene3D" id="1.10.390.10">
    <property type="entry name" value="Neutral Protease Domain 2"/>
    <property type="match status" value="1"/>
</dbReference>
<dbReference type="RefSeq" id="WP_073230547.1">
    <property type="nucleotide sequence ID" value="NZ_FQUQ01000002.1"/>
</dbReference>
<proteinExistence type="predicted"/>
<keyword evidence="3" id="KW-1185">Reference proteome</keyword>
<dbReference type="OrthoDB" id="1292386at2"/>
<dbReference type="STRING" id="288992.SAMN04488522_102567"/>
<reference evidence="3" key="1">
    <citation type="submission" date="2016-11" db="EMBL/GenBank/DDBJ databases">
        <authorList>
            <person name="Varghese N."/>
            <person name="Submissions S."/>
        </authorList>
    </citation>
    <scope>NUCLEOTIDE SEQUENCE [LARGE SCALE GENOMIC DNA]</scope>
    <source>
        <strain evidence="3">DSM 16990</strain>
    </source>
</reference>